<gene>
    <name evidence="10" type="ORF">GCM10007895_16300</name>
</gene>
<evidence type="ECO:0000313" key="10">
    <source>
        <dbReference type="EMBL" id="GLP96324.1"/>
    </source>
</evidence>
<keyword evidence="3 6" id="KW-0285">Flavoprotein</keyword>
<protein>
    <submittedName>
        <fullName evidence="10">Isovaleryl-CoA dehydrogenase</fullName>
    </submittedName>
</protein>
<dbReference type="Gene3D" id="1.10.540.10">
    <property type="entry name" value="Acyl-CoA dehydrogenase/oxidase, N-terminal domain"/>
    <property type="match status" value="1"/>
</dbReference>
<reference evidence="10" key="2">
    <citation type="submission" date="2023-01" db="EMBL/GenBank/DDBJ databases">
        <title>Draft genome sequence of Paraferrimonas sedimenticola strain NBRC 101628.</title>
        <authorList>
            <person name="Sun Q."/>
            <person name="Mori K."/>
        </authorList>
    </citation>
    <scope>NUCLEOTIDE SEQUENCE</scope>
    <source>
        <strain evidence="10">NBRC 101628</strain>
    </source>
</reference>
<dbReference type="Proteomes" id="UP001161422">
    <property type="component" value="Unassembled WGS sequence"/>
</dbReference>
<evidence type="ECO:0000259" key="8">
    <source>
        <dbReference type="Pfam" id="PF02770"/>
    </source>
</evidence>
<evidence type="ECO:0000256" key="3">
    <source>
        <dbReference type="ARBA" id="ARBA00022630"/>
    </source>
</evidence>
<dbReference type="Gene3D" id="2.40.110.10">
    <property type="entry name" value="Butyryl-CoA Dehydrogenase, subunit A, domain 2"/>
    <property type="match status" value="1"/>
</dbReference>
<dbReference type="InterPro" id="IPR006091">
    <property type="entry name" value="Acyl-CoA_Oxase/DH_mid-dom"/>
</dbReference>
<dbReference type="SUPFAM" id="SSF56645">
    <property type="entry name" value="Acyl-CoA dehydrogenase NM domain-like"/>
    <property type="match status" value="1"/>
</dbReference>
<dbReference type="InterPro" id="IPR046373">
    <property type="entry name" value="Acyl-CoA_Oxase/DH_mid-dom_sf"/>
</dbReference>
<dbReference type="SUPFAM" id="SSF47203">
    <property type="entry name" value="Acyl-CoA dehydrogenase C-terminal domain-like"/>
    <property type="match status" value="1"/>
</dbReference>
<keyword evidence="4 6" id="KW-0274">FAD</keyword>
<dbReference type="InterPro" id="IPR036250">
    <property type="entry name" value="AcylCo_DH-like_C"/>
</dbReference>
<feature type="domain" description="Acyl-CoA dehydrogenase/oxidase N-terminal" evidence="9">
    <location>
        <begin position="8"/>
        <end position="118"/>
    </location>
</feature>
<name>A0AA37VVY9_9GAMM</name>
<dbReference type="FunFam" id="2.40.110.10:FF:000002">
    <property type="entry name" value="Acyl-CoA dehydrogenase fadE12"/>
    <property type="match status" value="1"/>
</dbReference>
<feature type="domain" description="Acyl-CoA oxidase/dehydrogenase middle" evidence="8">
    <location>
        <begin position="123"/>
        <end position="223"/>
    </location>
</feature>
<reference evidence="10" key="1">
    <citation type="journal article" date="2014" name="Int. J. Syst. Evol. Microbiol.">
        <title>Complete genome sequence of Corynebacterium casei LMG S-19264T (=DSM 44701T), isolated from a smear-ripened cheese.</title>
        <authorList>
            <consortium name="US DOE Joint Genome Institute (JGI-PGF)"/>
            <person name="Walter F."/>
            <person name="Albersmeier A."/>
            <person name="Kalinowski J."/>
            <person name="Ruckert C."/>
        </authorList>
    </citation>
    <scope>NUCLEOTIDE SEQUENCE</scope>
    <source>
        <strain evidence="10">NBRC 101628</strain>
    </source>
</reference>
<dbReference type="AlphaFoldDB" id="A0AA37VVY9"/>
<evidence type="ECO:0000256" key="2">
    <source>
        <dbReference type="ARBA" id="ARBA00009347"/>
    </source>
</evidence>
<feature type="domain" description="Acyl-CoA dehydrogenase/oxidase C-terminal" evidence="7">
    <location>
        <begin position="237"/>
        <end position="385"/>
    </location>
</feature>
<dbReference type="GO" id="GO:0003995">
    <property type="term" value="F:acyl-CoA dehydrogenase activity"/>
    <property type="evidence" value="ECO:0007669"/>
    <property type="project" value="InterPro"/>
</dbReference>
<dbReference type="Gene3D" id="1.20.140.10">
    <property type="entry name" value="Butyryl-CoA Dehydrogenase, subunit A, domain 3"/>
    <property type="match status" value="1"/>
</dbReference>
<proteinExistence type="inferred from homology"/>
<evidence type="ECO:0000259" key="9">
    <source>
        <dbReference type="Pfam" id="PF02771"/>
    </source>
</evidence>
<dbReference type="InterPro" id="IPR006089">
    <property type="entry name" value="Acyl-CoA_DH_CS"/>
</dbReference>
<evidence type="ECO:0000313" key="11">
    <source>
        <dbReference type="Proteomes" id="UP001161422"/>
    </source>
</evidence>
<dbReference type="Pfam" id="PF00441">
    <property type="entry name" value="Acyl-CoA_dh_1"/>
    <property type="match status" value="1"/>
</dbReference>
<evidence type="ECO:0000259" key="7">
    <source>
        <dbReference type="Pfam" id="PF00441"/>
    </source>
</evidence>
<organism evidence="10 11">
    <name type="scientific">Paraferrimonas sedimenticola</name>
    <dbReference type="NCBI Taxonomy" id="375674"/>
    <lineage>
        <taxon>Bacteria</taxon>
        <taxon>Pseudomonadati</taxon>
        <taxon>Pseudomonadota</taxon>
        <taxon>Gammaproteobacteria</taxon>
        <taxon>Alteromonadales</taxon>
        <taxon>Ferrimonadaceae</taxon>
        <taxon>Paraferrimonas</taxon>
    </lineage>
</organism>
<dbReference type="FunFam" id="1.20.140.10:FF:000001">
    <property type="entry name" value="Acyl-CoA dehydrogenase"/>
    <property type="match status" value="1"/>
</dbReference>
<keyword evidence="5 6" id="KW-0560">Oxidoreductase</keyword>
<evidence type="ECO:0000256" key="4">
    <source>
        <dbReference type="ARBA" id="ARBA00022827"/>
    </source>
</evidence>
<comment type="similarity">
    <text evidence="2 6">Belongs to the acyl-CoA dehydrogenase family.</text>
</comment>
<evidence type="ECO:0000256" key="1">
    <source>
        <dbReference type="ARBA" id="ARBA00001974"/>
    </source>
</evidence>
<dbReference type="InterPro" id="IPR013786">
    <property type="entry name" value="AcylCoA_DH/ox_N"/>
</dbReference>
<dbReference type="Pfam" id="PF02771">
    <property type="entry name" value="Acyl-CoA_dh_N"/>
    <property type="match status" value="1"/>
</dbReference>
<dbReference type="EMBL" id="BSNC01000004">
    <property type="protein sequence ID" value="GLP96324.1"/>
    <property type="molecule type" value="Genomic_DNA"/>
</dbReference>
<sequence>MSEVWSKEDESAILDMIDKWVENEVRPIAKEHDHADLYPHGLVEQMKELGLFGATIGQEYGGLGLPAAIYAKIVMKVSSAWMSPGGIFNSHLIQASAIERCGTDAQKDRWLAKMATGEMRGGIALTEPNAGSDLQAITTTAVRDGDDYIINGTKTWITNSLHGNSLAVLVKTDTEIQPRHRGTSMFIVETKDADGNVKPGITISKLEKMGYRSIDTCEVVFEDFRVPADHLVGGEEGKGFKQAVGGLELGRINVAARGAGVAQGAFEHALRYAQERETFGKPICEHQAIQLKLGEMATKVEAARLLIEQAAAKYDAHERCDMEAGMAKYFASEAGSFCANEAMRIFGGYCYSKEYDIERYYRDALLMCIGEGTNEMQRIIIAKQMVAKNKI</sequence>
<comment type="cofactor">
    <cofactor evidence="1 6">
        <name>FAD</name>
        <dbReference type="ChEBI" id="CHEBI:57692"/>
    </cofactor>
</comment>
<evidence type="ECO:0000256" key="6">
    <source>
        <dbReference type="RuleBase" id="RU362125"/>
    </source>
</evidence>
<evidence type="ECO:0000256" key="5">
    <source>
        <dbReference type="ARBA" id="ARBA00023002"/>
    </source>
</evidence>
<dbReference type="RefSeq" id="WP_095505239.1">
    <property type="nucleotide sequence ID" value="NZ_BSNC01000004.1"/>
</dbReference>
<dbReference type="InterPro" id="IPR037069">
    <property type="entry name" value="AcylCoA_DH/ox_N_sf"/>
</dbReference>
<dbReference type="PANTHER" id="PTHR43884">
    <property type="entry name" value="ACYL-COA DEHYDROGENASE"/>
    <property type="match status" value="1"/>
</dbReference>
<dbReference type="PROSITE" id="PS00072">
    <property type="entry name" value="ACYL_COA_DH_1"/>
    <property type="match status" value="1"/>
</dbReference>
<dbReference type="PANTHER" id="PTHR43884:SF12">
    <property type="entry name" value="ISOVALERYL-COA DEHYDROGENASE, MITOCHONDRIAL-RELATED"/>
    <property type="match status" value="1"/>
</dbReference>
<dbReference type="Pfam" id="PF02770">
    <property type="entry name" value="Acyl-CoA_dh_M"/>
    <property type="match status" value="1"/>
</dbReference>
<dbReference type="InterPro" id="IPR009075">
    <property type="entry name" value="AcylCo_DH/oxidase_C"/>
</dbReference>
<dbReference type="InterPro" id="IPR009100">
    <property type="entry name" value="AcylCoA_DH/oxidase_NM_dom_sf"/>
</dbReference>
<accession>A0AA37VVY9</accession>
<dbReference type="GO" id="GO:0050660">
    <property type="term" value="F:flavin adenine dinucleotide binding"/>
    <property type="evidence" value="ECO:0007669"/>
    <property type="project" value="InterPro"/>
</dbReference>
<keyword evidence="11" id="KW-1185">Reference proteome</keyword>
<dbReference type="PIRSF" id="PIRSF016578">
    <property type="entry name" value="HsaA"/>
    <property type="match status" value="1"/>
</dbReference>
<comment type="caution">
    <text evidence="10">The sequence shown here is derived from an EMBL/GenBank/DDBJ whole genome shotgun (WGS) entry which is preliminary data.</text>
</comment>